<evidence type="ECO:0000313" key="1">
    <source>
        <dbReference type="EMBL" id="OBJ36563.1"/>
    </source>
</evidence>
<comment type="caution">
    <text evidence="1">The sequence shown here is derived from an EMBL/GenBank/DDBJ whole genome shotgun (WGS) entry which is preliminary data.</text>
</comment>
<sequence>MSHHLAPDLWQFNNCEICRSVLDWVVPPRATARCTEWPGGGLRLKCAVAPERVTVIGEASLQLFLERRGWPRPMSNHIIENGSKAVLRFLADD</sequence>
<gene>
    <name evidence="1" type="ORF">A5630_06840</name>
</gene>
<dbReference type="OrthoDB" id="4549539at2"/>
<evidence type="ECO:0000313" key="2">
    <source>
        <dbReference type="Proteomes" id="UP000093898"/>
    </source>
</evidence>
<organism evidence="1 2">
    <name type="scientific">Mycolicibacterium mucogenicum</name>
    <name type="common">Mycobacterium mucogenicum</name>
    <dbReference type="NCBI Taxonomy" id="56689"/>
    <lineage>
        <taxon>Bacteria</taxon>
        <taxon>Bacillati</taxon>
        <taxon>Actinomycetota</taxon>
        <taxon>Actinomycetes</taxon>
        <taxon>Mycobacteriales</taxon>
        <taxon>Mycobacteriaceae</taxon>
        <taxon>Mycolicibacterium</taxon>
    </lineage>
</organism>
<dbReference type="Proteomes" id="UP000093898">
    <property type="component" value="Unassembled WGS sequence"/>
</dbReference>
<proteinExistence type="predicted"/>
<accession>A0A1A3GMK3</accession>
<reference evidence="1 2" key="1">
    <citation type="submission" date="2016-06" db="EMBL/GenBank/DDBJ databases">
        <authorList>
            <person name="Kjaerup R.B."/>
            <person name="Dalgaard T.S."/>
            <person name="Juul-Madsen H.R."/>
        </authorList>
    </citation>
    <scope>NUCLEOTIDE SEQUENCE [LARGE SCALE GENOMIC DNA]</scope>
    <source>
        <strain evidence="1 2">1127319.6</strain>
    </source>
</reference>
<dbReference type="EMBL" id="LZLC01000245">
    <property type="protein sequence ID" value="OBJ36563.1"/>
    <property type="molecule type" value="Genomic_DNA"/>
</dbReference>
<dbReference type="AlphaFoldDB" id="A0A1A3GMK3"/>
<name>A0A1A3GMK3_MYCMU</name>
<dbReference type="RefSeq" id="WP_064985861.1">
    <property type="nucleotide sequence ID" value="NZ_LZLC01000245.1"/>
</dbReference>
<protein>
    <submittedName>
        <fullName evidence="1">Uncharacterized protein</fullName>
    </submittedName>
</protein>